<keyword evidence="3" id="KW-0560">Oxidoreductase</keyword>
<keyword evidence="1" id="KW-0004">4Fe-4S</keyword>
<dbReference type="PANTHER" id="PTHR43498">
    <property type="entry name" value="FERREDOXIN:COB-COM HETERODISULFIDE REDUCTASE SUBUNIT A"/>
    <property type="match status" value="1"/>
</dbReference>
<evidence type="ECO:0000313" key="6">
    <source>
        <dbReference type="EMBL" id="SHM78452.1"/>
    </source>
</evidence>
<protein>
    <submittedName>
        <fullName evidence="6">FAD dependent oxidoreductase</fullName>
    </submittedName>
</protein>
<dbReference type="Pfam" id="PF12831">
    <property type="entry name" value="FAD_oxidored"/>
    <property type="match status" value="1"/>
</dbReference>
<accession>A0A1M7LK09</accession>
<dbReference type="RefSeq" id="WP_073093744.1">
    <property type="nucleotide sequence ID" value="NZ_FRCY01000003.1"/>
</dbReference>
<dbReference type="InterPro" id="IPR039650">
    <property type="entry name" value="HdrA-like"/>
</dbReference>
<dbReference type="Gene3D" id="3.50.50.60">
    <property type="entry name" value="FAD/NAD(P)-binding domain"/>
    <property type="match status" value="1"/>
</dbReference>
<name>A0A1M7LK09_9BACT</name>
<keyword evidence="2" id="KW-0479">Metal-binding</keyword>
<dbReference type="GO" id="GO:0016491">
    <property type="term" value="F:oxidoreductase activity"/>
    <property type="evidence" value="ECO:0007669"/>
    <property type="project" value="UniProtKB-KW"/>
</dbReference>
<evidence type="ECO:0000313" key="7">
    <source>
        <dbReference type="Proteomes" id="UP000184513"/>
    </source>
</evidence>
<keyword evidence="5" id="KW-0411">Iron-sulfur</keyword>
<dbReference type="GO" id="GO:0046872">
    <property type="term" value="F:metal ion binding"/>
    <property type="evidence" value="ECO:0007669"/>
    <property type="project" value="UniProtKB-KW"/>
</dbReference>
<keyword evidence="4" id="KW-0408">Iron</keyword>
<dbReference type="STRING" id="388280.SAMN04488057_103316"/>
<reference evidence="6 7" key="1">
    <citation type="submission" date="2016-11" db="EMBL/GenBank/DDBJ databases">
        <authorList>
            <person name="Jaros S."/>
            <person name="Januszkiewicz K."/>
            <person name="Wedrychowicz H."/>
        </authorList>
    </citation>
    <scope>NUCLEOTIDE SEQUENCE [LARGE SCALE GENOMIC DNA]</scope>
    <source>
        <strain evidence="6 7">CGMCC 1.6102</strain>
    </source>
</reference>
<dbReference type="OrthoDB" id="668499at2"/>
<evidence type="ECO:0000256" key="2">
    <source>
        <dbReference type="ARBA" id="ARBA00022723"/>
    </source>
</evidence>
<gene>
    <name evidence="6" type="ORF">SAMN04488057_103316</name>
</gene>
<dbReference type="SUPFAM" id="SSF51905">
    <property type="entry name" value="FAD/NAD(P)-binding domain"/>
    <property type="match status" value="1"/>
</dbReference>
<dbReference type="Proteomes" id="UP000184513">
    <property type="component" value="Unassembled WGS sequence"/>
</dbReference>
<dbReference type="AlphaFoldDB" id="A0A1M7LK09"/>
<organism evidence="6 7">
    <name type="scientific">Cyclobacterium lianum</name>
    <dbReference type="NCBI Taxonomy" id="388280"/>
    <lineage>
        <taxon>Bacteria</taxon>
        <taxon>Pseudomonadati</taxon>
        <taxon>Bacteroidota</taxon>
        <taxon>Cytophagia</taxon>
        <taxon>Cytophagales</taxon>
        <taxon>Cyclobacteriaceae</taxon>
        <taxon>Cyclobacterium</taxon>
    </lineage>
</organism>
<sequence>MRASPIYLYLLLCLSTIPEPAAGRENTSQIIEADVCIYGNSSASIFAAVQLKKRNREVVIVSPDKYIGGMTIEGLGGSDINNHSDFKNDKVIGGLTLEWYREVASHYGIEDFDLERHKSQTWRFEPHVAEAIFKRWLTEYQIPVYTESRLRLNFDAVKKQDGKIISIETLDGKTVKADLFIDASYEGDLIHFAGISTIVGREPNSLYQETKNGIRHSNTYRNFEVAVDPYLEPGNPESGLIHTIQDEPLGEAGSGDKRIQAFCFRACLTKDEANKVPFVKPKNYHREWYEIYLRYLEAGGELYQPSYSIPNNKTDLGAWHDLSHNLYGMNHTYPEGNYQTREEVYQYHLDFTRGLFWFLANDPEVPAALRNEWQQWGTTKDEFTDNQGWPRMLYIRDGRRMQSDYVITEHHTRKDSSIQIDDPVAIAYWPPDVHHVRRIVKEGKAYNEGFVFGGENWKPFPIPYRSLVPKKSECTNLLTPTCLSSSHIAFGAIRLEWTFMLLGEAVGMAADLCLEKDLAVQDLPYAALKARLEENRQIIELP</sequence>
<evidence type="ECO:0000256" key="3">
    <source>
        <dbReference type="ARBA" id="ARBA00023002"/>
    </source>
</evidence>
<keyword evidence="7" id="KW-1185">Reference proteome</keyword>
<evidence type="ECO:0000256" key="5">
    <source>
        <dbReference type="ARBA" id="ARBA00023014"/>
    </source>
</evidence>
<proteinExistence type="predicted"/>
<evidence type="ECO:0000256" key="1">
    <source>
        <dbReference type="ARBA" id="ARBA00022485"/>
    </source>
</evidence>
<dbReference type="GO" id="GO:0051539">
    <property type="term" value="F:4 iron, 4 sulfur cluster binding"/>
    <property type="evidence" value="ECO:0007669"/>
    <property type="project" value="UniProtKB-KW"/>
</dbReference>
<dbReference type="EMBL" id="FRCY01000003">
    <property type="protein sequence ID" value="SHM78452.1"/>
    <property type="molecule type" value="Genomic_DNA"/>
</dbReference>
<dbReference type="PANTHER" id="PTHR43498:SF1">
    <property type="entry name" value="COB--COM HETERODISULFIDE REDUCTASE IRON-SULFUR SUBUNIT A"/>
    <property type="match status" value="1"/>
</dbReference>
<evidence type="ECO:0000256" key="4">
    <source>
        <dbReference type="ARBA" id="ARBA00023004"/>
    </source>
</evidence>
<dbReference type="InterPro" id="IPR036188">
    <property type="entry name" value="FAD/NAD-bd_sf"/>
</dbReference>